<gene>
    <name evidence="6" type="ORF">E3A20_14070</name>
</gene>
<keyword evidence="5" id="KW-0460">Magnesium</keyword>
<keyword evidence="7" id="KW-1185">Reference proteome</keyword>
<dbReference type="PANTHER" id="PTHR12001">
    <property type="entry name" value="GERANYLGERANYL PYROPHOSPHATE SYNTHASE"/>
    <property type="match status" value="1"/>
</dbReference>
<dbReference type="Gene3D" id="1.10.600.10">
    <property type="entry name" value="Farnesyl Diphosphate Synthase"/>
    <property type="match status" value="1"/>
</dbReference>
<evidence type="ECO:0008006" key="8">
    <source>
        <dbReference type="Google" id="ProtNLM"/>
    </source>
</evidence>
<sequence length="248" mass="27649">MIHAATLVHDDVIDDSDLRRHVSTVHRRWNTETSVLFGDYLFSRAFHLAATTGDAEACRLIGRATNRTCEGELNQIGARLEQSVSERDYFRVVQGKTAQLFSVSCRLGARAGGASERLQSQLSLFGGRLGIAFQIADDVLDLTETQESTGKDSANDLANHRMTLPILRALRLGSAEERERIRGLLFSADASDQRVLRESGVLQRGIESAQQSCERFAERAVRCLRQFPDSEERRLLELVAGYSAHRSE</sequence>
<evidence type="ECO:0000256" key="2">
    <source>
        <dbReference type="ARBA" id="ARBA00006706"/>
    </source>
</evidence>
<dbReference type="CDD" id="cd00685">
    <property type="entry name" value="Trans_IPPS_HT"/>
    <property type="match status" value="1"/>
</dbReference>
<dbReference type="InterPro" id="IPR008949">
    <property type="entry name" value="Isoprenoid_synthase_dom_sf"/>
</dbReference>
<dbReference type="Pfam" id="PF00348">
    <property type="entry name" value="polyprenyl_synt"/>
    <property type="match status" value="1"/>
</dbReference>
<evidence type="ECO:0000256" key="3">
    <source>
        <dbReference type="ARBA" id="ARBA00022679"/>
    </source>
</evidence>
<evidence type="ECO:0000256" key="5">
    <source>
        <dbReference type="ARBA" id="ARBA00022842"/>
    </source>
</evidence>
<dbReference type="PROSITE" id="PS00444">
    <property type="entry name" value="POLYPRENYL_SYNTHASE_2"/>
    <property type="match status" value="1"/>
</dbReference>
<keyword evidence="4" id="KW-0479">Metal-binding</keyword>
<dbReference type="PANTHER" id="PTHR12001:SF69">
    <property type="entry name" value="ALL TRANS-POLYPRENYL-DIPHOSPHATE SYNTHASE PDSS1"/>
    <property type="match status" value="1"/>
</dbReference>
<dbReference type="InterPro" id="IPR000092">
    <property type="entry name" value="Polyprenyl_synt"/>
</dbReference>
<dbReference type="SFLD" id="SFLDS00005">
    <property type="entry name" value="Isoprenoid_Synthase_Type_I"/>
    <property type="match status" value="1"/>
</dbReference>
<dbReference type="GO" id="GO:0046872">
    <property type="term" value="F:metal ion binding"/>
    <property type="evidence" value="ECO:0007669"/>
    <property type="project" value="UniProtKB-KW"/>
</dbReference>
<reference evidence="6 7" key="1">
    <citation type="submission" date="2019-08" db="EMBL/GenBank/DDBJ databases">
        <title>100 year-old enigma solved: identification of Planctomyces bekefii, the type genus and species of the phylum Planctomycetes.</title>
        <authorList>
            <person name="Svetlana D.N."/>
            <person name="Overmann J."/>
        </authorList>
    </citation>
    <scope>NUCLEOTIDE SEQUENCE [LARGE SCALE GENOMIC DNA]</scope>
    <source>
        <strain evidence="6">Phe10_nw2017</strain>
    </source>
</reference>
<comment type="cofactor">
    <cofactor evidence="1">
        <name>Mg(2+)</name>
        <dbReference type="ChEBI" id="CHEBI:18420"/>
    </cofactor>
</comment>
<dbReference type="SUPFAM" id="SSF48576">
    <property type="entry name" value="Terpenoid synthases"/>
    <property type="match status" value="1"/>
</dbReference>
<accession>A0A5C6M8Y5</accession>
<organism evidence="6 7">
    <name type="scientific">Planctomyces bekefii</name>
    <dbReference type="NCBI Taxonomy" id="1653850"/>
    <lineage>
        <taxon>Bacteria</taxon>
        <taxon>Pseudomonadati</taxon>
        <taxon>Planctomycetota</taxon>
        <taxon>Planctomycetia</taxon>
        <taxon>Planctomycetales</taxon>
        <taxon>Planctomycetaceae</taxon>
        <taxon>Planctomyces</taxon>
    </lineage>
</organism>
<protein>
    <recommendedName>
        <fullName evidence="8">Polyprenyl synthetase</fullName>
    </recommendedName>
</protein>
<dbReference type="PROSITE" id="PS00723">
    <property type="entry name" value="POLYPRENYL_SYNTHASE_1"/>
    <property type="match status" value="1"/>
</dbReference>
<comment type="caution">
    <text evidence="6">The sequence shown here is derived from an EMBL/GenBank/DDBJ whole genome shotgun (WGS) entry which is preliminary data.</text>
</comment>
<evidence type="ECO:0000256" key="1">
    <source>
        <dbReference type="ARBA" id="ARBA00001946"/>
    </source>
</evidence>
<reference evidence="6 7" key="2">
    <citation type="submission" date="2019-08" db="EMBL/GenBank/DDBJ databases">
        <authorList>
            <person name="Henke P."/>
        </authorList>
    </citation>
    <scope>NUCLEOTIDE SEQUENCE [LARGE SCALE GENOMIC DNA]</scope>
    <source>
        <strain evidence="6">Phe10_nw2017</strain>
    </source>
</reference>
<evidence type="ECO:0000313" key="7">
    <source>
        <dbReference type="Proteomes" id="UP000321083"/>
    </source>
</evidence>
<dbReference type="AlphaFoldDB" id="A0A5C6M8Y5"/>
<evidence type="ECO:0000256" key="4">
    <source>
        <dbReference type="ARBA" id="ARBA00022723"/>
    </source>
</evidence>
<dbReference type="GO" id="GO:0004659">
    <property type="term" value="F:prenyltransferase activity"/>
    <property type="evidence" value="ECO:0007669"/>
    <property type="project" value="InterPro"/>
</dbReference>
<evidence type="ECO:0000313" key="6">
    <source>
        <dbReference type="EMBL" id="TWW09461.1"/>
    </source>
</evidence>
<keyword evidence="3" id="KW-0808">Transferase</keyword>
<dbReference type="GO" id="GO:0008299">
    <property type="term" value="P:isoprenoid biosynthetic process"/>
    <property type="evidence" value="ECO:0007669"/>
    <property type="project" value="InterPro"/>
</dbReference>
<dbReference type="Proteomes" id="UP000321083">
    <property type="component" value="Unassembled WGS sequence"/>
</dbReference>
<proteinExistence type="inferred from homology"/>
<dbReference type="InterPro" id="IPR033749">
    <property type="entry name" value="Polyprenyl_synt_CS"/>
</dbReference>
<dbReference type="EMBL" id="SRHE01000269">
    <property type="protein sequence ID" value="TWW09461.1"/>
    <property type="molecule type" value="Genomic_DNA"/>
</dbReference>
<comment type="similarity">
    <text evidence="2">Belongs to the FPP/GGPP synthase family.</text>
</comment>
<name>A0A5C6M8Y5_9PLAN</name>